<gene>
    <name evidence="5" type="ORF">QTG54_001400</name>
</gene>
<organism evidence="5 6">
    <name type="scientific">Skeletonema marinoi</name>
    <dbReference type="NCBI Taxonomy" id="267567"/>
    <lineage>
        <taxon>Eukaryota</taxon>
        <taxon>Sar</taxon>
        <taxon>Stramenopiles</taxon>
        <taxon>Ochrophyta</taxon>
        <taxon>Bacillariophyta</taxon>
        <taxon>Coscinodiscophyceae</taxon>
        <taxon>Thalassiosirophycidae</taxon>
        <taxon>Thalassiosirales</taxon>
        <taxon>Skeletonemataceae</taxon>
        <taxon>Skeletonema</taxon>
        <taxon>Skeletonema marinoi-dohrnii complex</taxon>
    </lineage>
</organism>
<dbReference type="AlphaFoldDB" id="A0AAD8YJU8"/>
<dbReference type="GO" id="GO:0005737">
    <property type="term" value="C:cytoplasm"/>
    <property type="evidence" value="ECO:0007669"/>
    <property type="project" value="TreeGrafter"/>
</dbReference>
<proteinExistence type="inferred from homology"/>
<keyword evidence="3" id="KW-0813">Transport</keyword>
<evidence type="ECO:0000256" key="3">
    <source>
        <dbReference type="ARBA" id="ARBA00022448"/>
    </source>
</evidence>
<accession>A0AAD8YJU8</accession>
<evidence type="ECO:0000313" key="6">
    <source>
        <dbReference type="Proteomes" id="UP001224775"/>
    </source>
</evidence>
<keyword evidence="6" id="KW-1185">Reference proteome</keyword>
<dbReference type="InterPro" id="IPR016024">
    <property type="entry name" value="ARM-type_fold"/>
</dbReference>
<dbReference type="GO" id="GO:0006606">
    <property type="term" value="P:protein import into nucleus"/>
    <property type="evidence" value="ECO:0007669"/>
    <property type="project" value="TreeGrafter"/>
</dbReference>
<evidence type="ECO:0000256" key="4">
    <source>
        <dbReference type="ARBA" id="ARBA00023242"/>
    </source>
</evidence>
<evidence type="ECO:0000256" key="2">
    <source>
        <dbReference type="ARBA" id="ARBA00007991"/>
    </source>
</evidence>
<dbReference type="PANTHER" id="PTHR12363:SF33">
    <property type="entry name" value="IMPORTIN-13"/>
    <property type="match status" value="1"/>
</dbReference>
<comment type="caution">
    <text evidence="5">The sequence shown here is derived from an EMBL/GenBank/DDBJ whole genome shotgun (WGS) entry which is preliminary data.</text>
</comment>
<protein>
    <submittedName>
        <fullName evidence="5">Importin-13</fullName>
    </submittedName>
</protein>
<sequence>MSHAVNALDHALRADPQGLAFLEQTASLYVLDAASTPGHPTTYGWWNFLNDALNEVERYESEGAASNLEGHVRLLATITRRVARRPPSSDRRLVKICFANASMTHMNLMANAQLSQSLVGSNAELRERNMGRIAAIVFDWSFHRTNSSAGHPTSAFSDPVAMEQFCGVLACNAVSSGPTAVRHLVTDWIVPGVDSQQLPPQAVVAIILHISVEARGKGCPAGTKDVISSLLPSVCKSIIGPILLESLREGDEGGSSGGENINHRIAAISLRSLESWCRANEIGAVKLHKIFNSTNINILVTIADALYSNSEAVIDAVSELIDTLLQLDEREASISQGLSIAQSLMNGVMSDTGLNSLDLARQITGENDTARPRILSEFVSAVGLQRFRFSERQTKGDVSVCRCLARTAAVVLTHAQDLIKKGTLEGSPDGLLDLLFKAVAHPSVYVCGIAVEALTNVAPSSAELSTKLLPFLQGKAIIPFHLIENDDGGLEEYINFRERVLADGLAGCYAGCNAFFLQSCSSAIEEFCQASPTSHLPYQLEAALFCMVAVAEKAVKTTDKRDLCTQLQRMISALAKSPSTTTSHPLVTMKACRFVNKYARVLPLCETNTAFEIASELAINAFNQDLSSFGSLQSIGDSSPLSEAANALKQLLCSSPALFSSPAALSALENAWKAPYDSKRIDVEEREILCSGLCAVLISFTPDQWTASVDNLARPVIACLNIVSKEADQIMGKGNYESAGPILIRLSNEIRLLAAIVHNFMKSKTDKPIDDRDRRKALIPLLHSSWPVLTYIGDKCASHTVVTSSIGKLLTESLLLVESEEELPLLNELVALAKTVITKSTSSSSVAPMLTFVEQVVDQHGTKRNDAIHNMIKDLILVSYEAILSSGKAEGSEHSQLIAATMFKTLSSCAKRCPLLLLTIARDGKESGEVIHCCMEASPQTLKSNEPDAIVITIRFLAMLISALKSISLESLDDGQKQLLVPVIDYINRSFRAEILISLVTLSCCGILPLDAVTDFASLIQQILSPSQWQDVEASISAAFCTNQFLLGDEVKTVAIATFKRCIESKYPASTFADMITDMWNMHQTDDTGAIAGGEAVLQFVKKFSKDR</sequence>
<dbReference type="InterPro" id="IPR011989">
    <property type="entry name" value="ARM-like"/>
</dbReference>
<dbReference type="Gene3D" id="1.25.10.10">
    <property type="entry name" value="Leucine-rich Repeat Variant"/>
    <property type="match status" value="1"/>
</dbReference>
<evidence type="ECO:0000256" key="1">
    <source>
        <dbReference type="ARBA" id="ARBA00004123"/>
    </source>
</evidence>
<dbReference type="EMBL" id="JATAAI010000002">
    <property type="protein sequence ID" value="KAK1747437.1"/>
    <property type="molecule type" value="Genomic_DNA"/>
</dbReference>
<keyword evidence="4" id="KW-0539">Nucleus</keyword>
<comment type="similarity">
    <text evidence="2">Belongs to the importin beta family.</text>
</comment>
<dbReference type="SUPFAM" id="SSF48371">
    <property type="entry name" value="ARM repeat"/>
    <property type="match status" value="1"/>
</dbReference>
<comment type="subcellular location">
    <subcellularLocation>
        <location evidence="1">Nucleus</location>
    </subcellularLocation>
</comment>
<dbReference type="InterPro" id="IPR051345">
    <property type="entry name" value="Importin_beta-like_NTR"/>
</dbReference>
<dbReference type="Proteomes" id="UP001224775">
    <property type="component" value="Unassembled WGS sequence"/>
</dbReference>
<dbReference type="PANTHER" id="PTHR12363">
    <property type="entry name" value="TRANSPORTIN 3 AND IMPORTIN 13"/>
    <property type="match status" value="1"/>
</dbReference>
<name>A0AAD8YJU8_9STRA</name>
<dbReference type="GO" id="GO:0005634">
    <property type="term" value="C:nucleus"/>
    <property type="evidence" value="ECO:0007669"/>
    <property type="project" value="UniProtKB-SubCell"/>
</dbReference>
<evidence type="ECO:0000313" key="5">
    <source>
        <dbReference type="EMBL" id="KAK1747437.1"/>
    </source>
</evidence>
<reference evidence="5" key="1">
    <citation type="submission" date="2023-06" db="EMBL/GenBank/DDBJ databases">
        <title>Survivors Of The Sea: Transcriptome response of Skeletonema marinoi to long-term dormancy.</title>
        <authorList>
            <person name="Pinder M.I.M."/>
            <person name="Kourtchenko O."/>
            <person name="Robertson E.K."/>
            <person name="Larsson T."/>
            <person name="Maumus F."/>
            <person name="Osuna-Cruz C.M."/>
            <person name="Vancaester E."/>
            <person name="Stenow R."/>
            <person name="Vandepoele K."/>
            <person name="Ploug H."/>
            <person name="Bruchert V."/>
            <person name="Godhe A."/>
            <person name="Topel M."/>
        </authorList>
    </citation>
    <scope>NUCLEOTIDE SEQUENCE</scope>
    <source>
        <strain evidence="5">R05AC</strain>
    </source>
</reference>